<reference evidence="2" key="1">
    <citation type="submission" date="2018-05" db="EMBL/GenBank/DDBJ databases">
        <authorList>
            <person name="Lanie J.A."/>
            <person name="Ng W.-L."/>
            <person name="Kazmierczak K.M."/>
            <person name="Andrzejewski T.M."/>
            <person name="Davidsen T.M."/>
            <person name="Wayne K.J."/>
            <person name="Tettelin H."/>
            <person name="Glass J.I."/>
            <person name="Rusch D."/>
            <person name="Podicherti R."/>
            <person name="Tsui H.-C.T."/>
            <person name="Winkler M.E."/>
        </authorList>
    </citation>
    <scope>NUCLEOTIDE SEQUENCE</scope>
</reference>
<name>A0A382BHL1_9ZZZZ</name>
<evidence type="ECO:0000313" key="2">
    <source>
        <dbReference type="EMBL" id="SVB13340.1"/>
    </source>
</evidence>
<gene>
    <name evidence="2" type="ORF">METZ01_LOCUS166194</name>
</gene>
<feature type="non-terminal residue" evidence="2">
    <location>
        <position position="52"/>
    </location>
</feature>
<evidence type="ECO:0000256" key="1">
    <source>
        <dbReference type="SAM" id="MobiDB-lite"/>
    </source>
</evidence>
<proteinExistence type="predicted"/>
<feature type="region of interest" description="Disordered" evidence="1">
    <location>
        <begin position="1"/>
        <end position="22"/>
    </location>
</feature>
<dbReference type="AlphaFoldDB" id="A0A382BHL1"/>
<feature type="non-terminal residue" evidence="2">
    <location>
        <position position="1"/>
    </location>
</feature>
<protein>
    <submittedName>
        <fullName evidence="2">Uncharacterized protein</fullName>
    </submittedName>
</protein>
<organism evidence="2">
    <name type="scientific">marine metagenome</name>
    <dbReference type="NCBI Taxonomy" id="408172"/>
    <lineage>
        <taxon>unclassified sequences</taxon>
        <taxon>metagenomes</taxon>
        <taxon>ecological metagenomes</taxon>
    </lineage>
</organism>
<dbReference type="EMBL" id="UINC01029871">
    <property type="protein sequence ID" value="SVB13340.1"/>
    <property type="molecule type" value="Genomic_DNA"/>
</dbReference>
<sequence length="52" mass="5997">VFTKASREFPREVSERMPAERDESVEKLMKNMAEYDIDQAVLVQIGGTTYET</sequence>
<accession>A0A382BHL1</accession>